<keyword evidence="1" id="KW-0812">Transmembrane</keyword>
<organism evidence="2">
    <name type="scientific">Serratia phage Spe5P4</name>
    <dbReference type="NCBI Taxonomy" id="3159438"/>
    <lineage>
        <taxon>Viruses</taxon>
        <taxon>Duplodnaviria</taxon>
        <taxon>Heunggongvirae</taxon>
        <taxon>Uroviricota</taxon>
        <taxon>Caudoviricetes</taxon>
        <taxon>Lindbergviridae</taxon>
        <taxon>Myosmarvirus</taxon>
    </lineage>
</organism>
<proteinExistence type="predicted"/>
<feature type="transmembrane region" description="Helical" evidence="1">
    <location>
        <begin position="5"/>
        <end position="26"/>
    </location>
</feature>
<dbReference type="EMBL" id="PP858852">
    <property type="protein sequence ID" value="XBW78123.1"/>
    <property type="molecule type" value="Genomic_DNA"/>
</dbReference>
<keyword evidence="1" id="KW-0472">Membrane</keyword>
<sequence>MKVYFVVVAFAIAIFVVCGVVAPYLISQPSWFAVFLGVALVLAVPALAVHVYRVYILNNKKGKR</sequence>
<reference evidence="2" key="1">
    <citation type="submission" date="2024-05" db="EMBL/GenBank/DDBJ databases">
        <authorList>
            <person name="Duan X."/>
        </authorList>
    </citation>
    <scope>NUCLEOTIDE SEQUENCE</scope>
</reference>
<keyword evidence="1" id="KW-1133">Transmembrane helix</keyword>
<protein>
    <submittedName>
        <fullName evidence="2">Membrane protein</fullName>
    </submittedName>
</protein>
<evidence type="ECO:0000313" key="2">
    <source>
        <dbReference type="EMBL" id="XBW78123.1"/>
    </source>
</evidence>
<feature type="transmembrane region" description="Helical" evidence="1">
    <location>
        <begin position="32"/>
        <end position="55"/>
    </location>
</feature>
<evidence type="ECO:0000256" key="1">
    <source>
        <dbReference type="SAM" id="Phobius"/>
    </source>
</evidence>
<accession>A0AAU7VI61</accession>
<gene>
    <name evidence="2" type="ORF">AUQADHIK_CDS0098</name>
</gene>
<name>A0AAU7VI61_9CAUD</name>